<dbReference type="GO" id="GO:0160206">
    <property type="term" value="F:tRNA (cytidine(32)/uridine(32)-2'-O)-methyltransferase activity"/>
    <property type="evidence" value="ECO:0007669"/>
    <property type="project" value="UniProtKB-EC"/>
</dbReference>
<keyword evidence="2 5" id="KW-0489">Methyltransferase</keyword>
<dbReference type="GO" id="GO:0005829">
    <property type="term" value="C:cytosol"/>
    <property type="evidence" value="ECO:0007669"/>
    <property type="project" value="TreeGrafter"/>
</dbReference>
<dbReference type="InterPro" id="IPR029026">
    <property type="entry name" value="tRNA_m1G_MTases_N"/>
</dbReference>
<dbReference type="GO" id="GO:0106339">
    <property type="term" value="F:tRNA (cytidine(32)-2'-O)-methyltransferase activity"/>
    <property type="evidence" value="ECO:0007669"/>
    <property type="project" value="RHEA"/>
</dbReference>
<dbReference type="SUPFAM" id="SSF75217">
    <property type="entry name" value="alpha/beta knot"/>
    <property type="match status" value="1"/>
</dbReference>
<dbReference type="Pfam" id="PF00588">
    <property type="entry name" value="SpoU_methylase"/>
    <property type="match status" value="1"/>
</dbReference>
<dbReference type="RefSeq" id="WP_186405267.1">
    <property type="nucleotide sequence ID" value="NZ_FLQX01000001.1"/>
</dbReference>
<dbReference type="EMBL" id="FLQX01000001">
    <property type="protein sequence ID" value="SBT03125.1"/>
    <property type="molecule type" value="Genomic_DNA"/>
</dbReference>
<dbReference type="InterPro" id="IPR001537">
    <property type="entry name" value="SpoU_MeTrfase"/>
</dbReference>
<comment type="subunit">
    <text evidence="5">Homodimer.</text>
</comment>
<proteinExistence type="inferred from homology"/>
<evidence type="ECO:0000256" key="4">
    <source>
        <dbReference type="ARBA" id="ARBA00022691"/>
    </source>
</evidence>
<evidence type="ECO:0000259" key="6">
    <source>
        <dbReference type="Pfam" id="PF00588"/>
    </source>
</evidence>
<evidence type="ECO:0000313" key="8">
    <source>
        <dbReference type="Proteomes" id="UP000199169"/>
    </source>
</evidence>
<accession>A0A1A8XD39</accession>
<keyword evidence="5" id="KW-0963">Cytoplasm</keyword>
<evidence type="ECO:0000256" key="5">
    <source>
        <dbReference type="RuleBase" id="RU362024"/>
    </source>
</evidence>
<dbReference type="CDD" id="cd18093">
    <property type="entry name" value="SpoU-like_TrmJ"/>
    <property type="match status" value="1"/>
</dbReference>
<reference evidence="7 8" key="1">
    <citation type="submission" date="2016-06" db="EMBL/GenBank/DDBJ databases">
        <authorList>
            <person name="Kjaerup R.B."/>
            <person name="Dalgaard T.S."/>
            <person name="Juul-Madsen H.R."/>
        </authorList>
    </citation>
    <scope>NUCLEOTIDE SEQUENCE [LARGE SCALE GENOMIC DNA]</scope>
    <source>
        <strain evidence="7">3</strain>
    </source>
</reference>
<gene>
    <name evidence="7" type="primary">yfhQ</name>
    <name evidence="5" type="synonym">trmJ</name>
    <name evidence="7" type="ORF">ACCAA_10078</name>
</gene>
<dbReference type="PIRSF" id="PIRSF004808">
    <property type="entry name" value="LasT"/>
    <property type="match status" value="1"/>
</dbReference>
<keyword evidence="5" id="KW-0819">tRNA processing</keyword>
<dbReference type="FunFam" id="3.40.1280.10:FF:000006">
    <property type="entry name" value="Uncharacterized tRNA/rRNA methyltransferase HI_0380"/>
    <property type="match status" value="1"/>
</dbReference>
<evidence type="ECO:0000313" key="7">
    <source>
        <dbReference type="EMBL" id="SBT03125.1"/>
    </source>
</evidence>
<comment type="catalytic activity">
    <reaction evidence="5">
        <text>uridine(32) in tRNA + S-adenosyl-L-methionine = 2'-O-methyluridine(32) in tRNA + S-adenosyl-L-homocysteine + H(+)</text>
        <dbReference type="Rhea" id="RHEA:42936"/>
        <dbReference type="Rhea" id="RHEA-COMP:10107"/>
        <dbReference type="Rhea" id="RHEA-COMP:10290"/>
        <dbReference type="ChEBI" id="CHEBI:15378"/>
        <dbReference type="ChEBI" id="CHEBI:57856"/>
        <dbReference type="ChEBI" id="CHEBI:59789"/>
        <dbReference type="ChEBI" id="CHEBI:65315"/>
        <dbReference type="ChEBI" id="CHEBI:74478"/>
        <dbReference type="EC" id="2.1.1.200"/>
    </reaction>
</comment>
<dbReference type="Gene3D" id="3.40.1280.10">
    <property type="match status" value="1"/>
</dbReference>
<dbReference type="Proteomes" id="UP000199169">
    <property type="component" value="Unassembled WGS sequence"/>
</dbReference>
<dbReference type="GO" id="GO:0002128">
    <property type="term" value="P:tRNA nucleoside ribose methylation"/>
    <property type="evidence" value="ECO:0007669"/>
    <property type="project" value="TreeGrafter"/>
</dbReference>
<name>A0A1A8XD39_9PROT</name>
<dbReference type="InterPro" id="IPR004384">
    <property type="entry name" value="RNA_MeTrfase_TrmJ/LasT"/>
</dbReference>
<dbReference type="GO" id="GO:0003723">
    <property type="term" value="F:RNA binding"/>
    <property type="evidence" value="ECO:0007669"/>
    <property type="project" value="InterPro"/>
</dbReference>
<evidence type="ECO:0000256" key="1">
    <source>
        <dbReference type="ARBA" id="ARBA00007228"/>
    </source>
</evidence>
<comment type="function">
    <text evidence="5">Catalyzes the formation of 2'O-methylated cytidine (Cm32) or 2'O-methylated uridine (Um32) at position 32 in tRNA.</text>
</comment>
<dbReference type="PANTHER" id="PTHR42786">
    <property type="entry name" value="TRNA/RRNA METHYLTRANSFERASE"/>
    <property type="match status" value="1"/>
</dbReference>
<dbReference type="EC" id="2.1.1.200" evidence="5"/>
<dbReference type="AlphaFoldDB" id="A0A1A8XD39"/>
<organism evidence="7 8">
    <name type="scientific">Candidatus Accumulibacter aalborgensis</name>
    <dbReference type="NCBI Taxonomy" id="1860102"/>
    <lineage>
        <taxon>Bacteria</taxon>
        <taxon>Pseudomonadati</taxon>
        <taxon>Pseudomonadota</taxon>
        <taxon>Betaproteobacteria</taxon>
        <taxon>Candidatus Accumulibacter</taxon>
    </lineage>
</organism>
<comment type="catalytic activity">
    <reaction evidence="5">
        <text>cytidine(32) in tRNA + S-adenosyl-L-methionine = 2'-O-methylcytidine(32) in tRNA + S-adenosyl-L-homocysteine + H(+)</text>
        <dbReference type="Rhea" id="RHEA:42932"/>
        <dbReference type="Rhea" id="RHEA-COMP:10288"/>
        <dbReference type="Rhea" id="RHEA-COMP:10289"/>
        <dbReference type="ChEBI" id="CHEBI:15378"/>
        <dbReference type="ChEBI" id="CHEBI:57856"/>
        <dbReference type="ChEBI" id="CHEBI:59789"/>
        <dbReference type="ChEBI" id="CHEBI:74495"/>
        <dbReference type="ChEBI" id="CHEBI:82748"/>
        <dbReference type="EC" id="2.1.1.200"/>
    </reaction>
</comment>
<comment type="similarity">
    <text evidence="1">Belongs to the class IV-like SAM-binding methyltransferase superfamily. RNA methyltransferase TrmH family.</text>
</comment>
<dbReference type="Gene3D" id="1.10.8.590">
    <property type="match status" value="1"/>
</dbReference>
<dbReference type="PANTHER" id="PTHR42786:SF2">
    <property type="entry name" value="TRNA (CYTIDINE_URIDINE-2'-O-)-METHYLTRANSFERASE TRMJ"/>
    <property type="match status" value="1"/>
</dbReference>
<protein>
    <recommendedName>
        <fullName evidence="5">tRNA (cytidine/uridine-2'-O-)-methyltransferase TrmJ</fullName>
        <ecNumber evidence="5">2.1.1.200</ecNumber>
    </recommendedName>
    <alternativeName>
        <fullName evidence="5">tRNA (cytidine(32)/uridine(32)-2'-O)-methyltransferase</fullName>
    </alternativeName>
    <alternativeName>
        <fullName evidence="5">tRNA Cm32/Um32 methyltransferase</fullName>
    </alternativeName>
</protein>
<dbReference type="STRING" id="1860102.ACCAA_10078"/>
<evidence type="ECO:0000256" key="2">
    <source>
        <dbReference type="ARBA" id="ARBA00022603"/>
    </source>
</evidence>
<keyword evidence="3 7" id="KW-0808">Transferase</keyword>
<dbReference type="InterPro" id="IPR029028">
    <property type="entry name" value="Alpha/beta_knot_MTases"/>
</dbReference>
<evidence type="ECO:0000256" key="3">
    <source>
        <dbReference type="ARBA" id="ARBA00022679"/>
    </source>
</evidence>
<sequence>MNRPARSHSSGLPLDRIRVVLSHTSHPGNIGAAARAMKTMGLSRLLLVNPKRFPDDQAVARAAGADDILAQAEVYATLDEALADTVHAYALSARHRNLGPPAMPARLAATDILARTDEGEVALLFGNETAGLSNAEVQRCQRTVFIPANPEYTSLNLASAVQLLCYELRLAAFGGRPPVVSKAVPFATPLAAYQDVERFYQHLERVMVASGFLDPQHPRRLVPKLRRLFGRAELESDEINILRGLLDAVEHTLTGKGESREARQDDSGRKQ</sequence>
<feature type="domain" description="tRNA/rRNA methyltransferase SpoU type" evidence="6">
    <location>
        <begin position="17"/>
        <end position="166"/>
    </location>
</feature>
<comment type="subcellular location">
    <subcellularLocation>
        <location evidence="5">Cytoplasm</location>
    </subcellularLocation>
</comment>
<dbReference type="NCBIfam" id="TIGR00050">
    <property type="entry name" value="rRNA_methyl_1"/>
    <property type="match status" value="1"/>
</dbReference>
<keyword evidence="8" id="KW-1185">Reference proteome</keyword>
<keyword evidence="4 5" id="KW-0949">S-adenosyl-L-methionine</keyword>